<evidence type="ECO:0000256" key="3">
    <source>
        <dbReference type="ARBA" id="ARBA00023125"/>
    </source>
</evidence>
<dbReference type="Gene3D" id="4.10.240.10">
    <property type="entry name" value="Zn(2)-C6 fungal-type DNA-binding domain"/>
    <property type="match status" value="1"/>
</dbReference>
<reference evidence="8" key="1">
    <citation type="journal article" date="2021" name="G3 (Bethesda)">
        <title>Chromosome assembled and annotated genome sequence of Aspergillus flavus NRRL 3357.</title>
        <authorList>
            <person name="Skerker J.M."/>
            <person name="Pianalto K.M."/>
            <person name="Mondo S.J."/>
            <person name="Yang K."/>
            <person name="Arkin A.P."/>
            <person name="Keller N.P."/>
            <person name="Grigoriev I.V."/>
            <person name="Louise Glass N.L."/>
        </authorList>
    </citation>
    <scope>NUCLEOTIDE SEQUENCE [LARGE SCALE GENOMIC DNA]</scope>
    <source>
        <strain evidence="8">ATCC 200026 / FGSC A1120 / IAM 13836 / NRRL 3357 / JCM 12722 / SRRC 167</strain>
    </source>
</reference>
<dbReference type="Proteomes" id="UP000596276">
    <property type="component" value="Chromosome 1"/>
</dbReference>
<evidence type="ECO:0000259" key="6">
    <source>
        <dbReference type="PROSITE" id="PS50048"/>
    </source>
</evidence>
<dbReference type="InterPro" id="IPR036864">
    <property type="entry name" value="Zn2-C6_fun-type_DNA-bd_sf"/>
</dbReference>
<dbReference type="GO" id="GO:0000981">
    <property type="term" value="F:DNA-binding transcription factor activity, RNA polymerase II-specific"/>
    <property type="evidence" value="ECO:0007669"/>
    <property type="project" value="InterPro"/>
</dbReference>
<dbReference type="GO" id="GO:0006351">
    <property type="term" value="P:DNA-templated transcription"/>
    <property type="evidence" value="ECO:0007669"/>
    <property type="project" value="InterPro"/>
</dbReference>
<sequence length="804" mass="90785">MYLPRARRATRACIWCQQRKVRCDASFGGCPCSRCLQDGQACTFRERAPRLSKGLTYESRHRAPYPLQGTETSTNLVDKQQRIEISPDNGNKLSSANLPISSTAVSMLASDVEYSAYPFLDFRSMSCLDKWDISYLASKGCFTLPRRRVLDEFVKKYFLHIHPGTPVLNEAEFWQLYSQQGDGGTSSGRSISVLVLQAILFRTCPYVSMEALRECGFNDRPTAGDTFFNRAKLILDLKAEDQPLERAQGALLLSYQASPDDPQIGSLLLANAIQNALILGKPPKPSINVERSTIKRLWWSVLLRDRWISLALRRRSQLTPKDFDVENNPLEEADFGKEIQESKVYDVHTKRILFTALQQQCRLAIIITDMVSLIFSSCDGFPMGLPSKEFPACMSRAMKTRNRLRQWETETRYALSTAPSEVHHSVMSFIKMTYVYYHTAQVHLAHYEALLLEANLMFVGHSYTVQLRETGSCLHKAVNELHDVLKYFSDTKDIEAIPLCILAFVGWPIVVAAIDVGLARNDAEALQRQRELNALGTIYNILIDLYDVTKFVAVGTREILHLVTKMSERMGTRGRRPAQTPGAQDPYQRGAAFANATLKAFEDKHATGWFDLFLHYPRIYLLISTSTDYSLSSGRLPHENALPEVLQSVASGFLGFQLPWVTKVSLGETERKPQEPNVRLLENNEVGVIGPRAQLSSTIETGRQMHARQQVPEPLSPPYNEARNSRGVNGHREEYAVRFEFLQSMPSIDPTFCLPVLEDVVYHVPWQGPLNGSEMAFPVGTEIMGMQEQTSFRDSQGVPYGWKI</sequence>
<dbReference type="CDD" id="cd00067">
    <property type="entry name" value="GAL4"/>
    <property type="match status" value="1"/>
</dbReference>
<dbReference type="PANTHER" id="PTHR47425">
    <property type="entry name" value="FARB-RELATED"/>
    <property type="match status" value="1"/>
</dbReference>
<dbReference type="InterPro" id="IPR052761">
    <property type="entry name" value="Fungal_Detox/Toxin_TFs"/>
</dbReference>
<dbReference type="SMART" id="SM00066">
    <property type="entry name" value="GAL4"/>
    <property type="match status" value="1"/>
</dbReference>
<dbReference type="InterPro" id="IPR007219">
    <property type="entry name" value="XnlR_reg_dom"/>
</dbReference>
<dbReference type="CDD" id="cd12148">
    <property type="entry name" value="fungal_TF_MHR"/>
    <property type="match status" value="1"/>
</dbReference>
<gene>
    <name evidence="7" type="ORF">F9C07_2278529</name>
</gene>
<keyword evidence="4" id="KW-0804">Transcription</keyword>
<dbReference type="GO" id="GO:0003677">
    <property type="term" value="F:DNA binding"/>
    <property type="evidence" value="ECO:0007669"/>
    <property type="project" value="UniProtKB-KW"/>
</dbReference>
<dbReference type="SMART" id="SM00906">
    <property type="entry name" value="Fungal_trans"/>
    <property type="match status" value="1"/>
</dbReference>
<keyword evidence="8" id="KW-1185">Reference proteome</keyword>
<keyword evidence="5" id="KW-0539">Nucleus</keyword>
<dbReference type="InterPro" id="IPR001138">
    <property type="entry name" value="Zn2Cys6_DnaBD"/>
</dbReference>
<dbReference type="GO" id="GO:0008270">
    <property type="term" value="F:zinc ion binding"/>
    <property type="evidence" value="ECO:0007669"/>
    <property type="project" value="InterPro"/>
</dbReference>
<dbReference type="VEuPathDB" id="FungiDB:AFLA_002780"/>
<keyword evidence="1" id="KW-0479">Metal-binding</keyword>
<protein>
    <recommendedName>
        <fullName evidence="6">Zn(2)-C6 fungal-type domain-containing protein</fullName>
    </recommendedName>
</protein>
<dbReference type="Pfam" id="PF00172">
    <property type="entry name" value="Zn_clus"/>
    <property type="match status" value="1"/>
</dbReference>
<evidence type="ECO:0000256" key="2">
    <source>
        <dbReference type="ARBA" id="ARBA00023015"/>
    </source>
</evidence>
<dbReference type="GO" id="GO:0009893">
    <property type="term" value="P:positive regulation of metabolic process"/>
    <property type="evidence" value="ECO:0007669"/>
    <property type="project" value="UniProtKB-ARBA"/>
</dbReference>
<proteinExistence type="predicted"/>
<dbReference type="VEuPathDB" id="FungiDB:F9C07_2278529"/>
<dbReference type="AlphaFoldDB" id="A0A7U2MNF7"/>
<dbReference type="Pfam" id="PF04082">
    <property type="entry name" value="Fungal_trans"/>
    <property type="match status" value="1"/>
</dbReference>
<keyword evidence="3" id="KW-0238">DNA-binding</keyword>
<organism evidence="7 8">
    <name type="scientific">Aspergillus flavus (strain ATCC 200026 / FGSC A1120 / IAM 13836 / NRRL 3357 / JCM 12722 / SRRC 167)</name>
    <dbReference type="NCBI Taxonomy" id="332952"/>
    <lineage>
        <taxon>Eukaryota</taxon>
        <taxon>Fungi</taxon>
        <taxon>Dikarya</taxon>
        <taxon>Ascomycota</taxon>
        <taxon>Pezizomycotina</taxon>
        <taxon>Eurotiomycetes</taxon>
        <taxon>Eurotiomycetidae</taxon>
        <taxon>Eurotiales</taxon>
        <taxon>Aspergillaceae</taxon>
        <taxon>Aspergillus</taxon>
        <taxon>Aspergillus subgen. Circumdati</taxon>
    </lineage>
</organism>
<evidence type="ECO:0000313" key="7">
    <source>
        <dbReference type="EMBL" id="QRD87032.1"/>
    </source>
</evidence>
<name>A0A7U2MNF7_ASPFN</name>
<evidence type="ECO:0000256" key="1">
    <source>
        <dbReference type="ARBA" id="ARBA00022723"/>
    </source>
</evidence>
<accession>A0A7U2MNF7</accession>
<keyword evidence="2" id="KW-0805">Transcription regulation</keyword>
<evidence type="ECO:0000256" key="4">
    <source>
        <dbReference type="ARBA" id="ARBA00023163"/>
    </source>
</evidence>
<dbReference type="EMBL" id="CP044619">
    <property type="protein sequence ID" value="QRD87032.1"/>
    <property type="molecule type" value="Genomic_DNA"/>
</dbReference>
<dbReference type="PANTHER" id="PTHR47425:SF2">
    <property type="entry name" value="FARB-RELATED"/>
    <property type="match status" value="1"/>
</dbReference>
<dbReference type="PROSITE" id="PS50048">
    <property type="entry name" value="ZN2_CY6_FUNGAL_2"/>
    <property type="match status" value="1"/>
</dbReference>
<feature type="domain" description="Zn(2)-C6 fungal-type" evidence="6">
    <location>
        <begin position="12"/>
        <end position="44"/>
    </location>
</feature>
<evidence type="ECO:0000256" key="5">
    <source>
        <dbReference type="ARBA" id="ARBA00023242"/>
    </source>
</evidence>
<evidence type="ECO:0000313" key="8">
    <source>
        <dbReference type="Proteomes" id="UP000596276"/>
    </source>
</evidence>
<dbReference type="SUPFAM" id="SSF57701">
    <property type="entry name" value="Zn2/Cys6 DNA-binding domain"/>
    <property type="match status" value="1"/>
</dbReference>